<feature type="binding site" description="axial binding residue" evidence="10">
    <location>
        <position position="445"/>
    </location>
    <ligand>
        <name>heme</name>
        <dbReference type="ChEBI" id="CHEBI:30413"/>
    </ligand>
    <ligandPart>
        <name>Fe</name>
        <dbReference type="ChEBI" id="CHEBI:18248"/>
    </ligandPart>
</feature>
<dbReference type="FunFam" id="1.10.630.10:FF:000042">
    <property type="entry name" value="Cytochrome P450"/>
    <property type="match status" value="1"/>
</dbReference>
<dbReference type="PANTHER" id="PTHR24302">
    <property type="entry name" value="CYTOCHROME P450 FAMILY 3"/>
    <property type="match status" value="1"/>
</dbReference>
<dbReference type="AlphaFoldDB" id="A0AA89BW10"/>
<sequence length="504" mass="57386">MTQQITILAKLSYGLPRLAAAALGQMHVLSRHLRHHFSVFERLGIPGPKPFLFFGNLPEILKKGQLQAIIDWEKQYGRIFGYFEGYEPVLEVSDPALLREILVKDSENFQSRKPFPLAPKNSLGLFLENGHQWKRSRSILSPAFSSGKLKQMYHIMHENVDQLLQNIGQKAKTRETFDSYNLYQCLTLDVIGRCAFGLQTNAQQDNSDPFLANIRDLFDRISKTIILPLVMLFPFISHFIFALKNIVVLFGMNPVVWLRTQMKEVLNIRRKLGAGSLTFDLVQQMLFNGSQSMSEREIVAQSMTFLLAGYETTSAVLAFLCNTLALHPGVQEKLCDEIDMVIGEDSVTYESIKDLHYFDMVIDEVCRLYPTASLIVTRKAKETKTYGDITIPAGMNIQANVWALHHDSDFWTQPNEFIPERFAPENKDKIIPYSFLPFGAGPRNCIGSRFALIETKCAIARVLQKYRFEAVSQTKKDLALECRGAIIPRDGVHVKVKARPFREE</sequence>
<dbReference type="Proteomes" id="UP001186944">
    <property type="component" value="Unassembled WGS sequence"/>
</dbReference>
<dbReference type="PRINTS" id="PR00385">
    <property type="entry name" value="P450"/>
</dbReference>
<keyword evidence="6" id="KW-0256">Endoplasmic reticulum</keyword>
<dbReference type="SUPFAM" id="SSF48264">
    <property type="entry name" value="Cytochrome P450"/>
    <property type="match status" value="1"/>
</dbReference>
<dbReference type="GO" id="GO:0005789">
    <property type="term" value="C:endoplasmic reticulum membrane"/>
    <property type="evidence" value="ECO:0007669"/>
    <property type="project" value="UniProtKB-SubCell"/>
</dbReference>
<comment type="caution">
    <text evidence="13">The sequence shown here is derived from an EMBL/GenBank/DDBJ whole genome shotgun (WGS) entry which is preliminary data.</text>
</comment>
<keyword evidence="6" id="KW-0492">Microsome</keyword>
<keyword evidence="12" id="KW-0472">Membrane</keyword>
<dbReference type="EMBL" id="VSWD01000010">
    <property type="protein sequence ID" value="KAK3089548.1"/>
    <property type="molecule type" value="Genomic_DNA"/>
</dbReference>
<dbReference type="InterPro" id="IPR001128">
    <property type="entry name" value="Cyt_P450"/>
</dbReference>
<evidence type="ECO:0000256" key="3">
    <source>
        <dbReference type="ARBA" id="ARBA00010617"/>
    </source>
</evidence>
<evidence type="ECO:0000256" key="8">
    <source>
        <dbReference type="ARBA" id="ARBA00023004"/>
    </source>
</evidence>
<keyword evidence="14" id="KW-1185">Reference proteome</keyword>
<dbReference type="InterPro" id="IPR002401">
    <property type="entry name" value="Cyt_P450_E_grp-I"/>
</dbReference>
<evidence type="ECO:0000313" key="14">
    <source>
        <dbReference type="Proteomes" id="UP001186944"/>
    </source>
</evidence>
<evidence type="ECO:0000256" key="2">
    <source>
        <dbReference type="ARBA" id="ARBA00004406"/>
    </source>
</evidence>
<dbReference type="GO" id="GO:0005506">
    <property type="term" value="F:iron ion binding"/>
    <property type="evidence" value="ECO:0007669"/>
    <property type="project" value="InterPro"/>
</dbReference>
<evidence type="ECO:0000256" key="1">
    <source>
        <dbReference type="ARBA" id="ARBA00004174"/>
    </source>
</evidence>
<comment type="similarity">
    <text evidence="3 11">Belongs to the cytochrome P450 family.</text>
</comment>
<comment type="subcellular location">
    <subcellularLocation>
        <location evidence="2">Endoplasmic reticulum membrane</location>
        <topology evidence="2">Peripheral membrane protein</topology>
    </subcellularLocation>
    <subcellularLocation>
        <location evidence="1">Microsome membrane</location>
        <topology evidence="1">Peripheral membrane protein</topology>
    </subcellularLocation>
</comment>
<evidence type="ECO:0000256" key="10">
    <source>
        <dbReference type="PIRSR" id="PIRSR602401-1"/>
    </source>
</evidence>
<feature type="transmembrane region" description="Helical" evidence="12">
    <location>
        <begin position="225"/>
        <end position="252"/>
    </location>
</feature>
<keyword evidence="12" id="KW-0812">Transmembrane</keyword>
<evidence type="ECO:0008006" key="15">
    <source>
        <dbReference type="Google" id="ProtNLM"/>
    </source>
</evidence>
<name>A0AA89BW10_PINIB</name>
<accession>A0AA89BW10</accession>
<dbReference type="GO" id="GO:0020037">
    <property type="term" value="F:heme binding"/>
    <property type="evidence" value="ECO:0007669"/>
    <property type="project" value="InterPro"/>
</dbReference>
<keyword evidence="4 10" id="KW-0349">Heme</keyword>
<evidence type="ECO:0000256" key="7">
    <source>
        <dbReference type="ARBA" id="ARBA00023002"/>
    </source>
</evidence>
<dbReference type="PANTHER" id="PTHR24302:SF15">
    <property type="entry name" value="FATTY-ACID PEROXYGENASE"/>
    <property type="match status" value="1"/>
</dbReference>
<keyword evidence="12" id="KW-1133">Transmembrane helix</keyword>
<evidence type="ECO:0000256" key="5">
    <source>
        <dbReference type="ARBA" id="ARBA00022723"/>
    </source>
</evidence>
<dbReference type="PRINTS" id="PR00463">
    <property type="entry name" value="EP450I"/>
</dbReference>
<dbReference type="PROSITE" id="PS00086">
    <property type="entry name" value="CYTOCHROME_P450"/>
    <property type="match status" value="1"/>
</dbReference>
<organism evidence="13 14">
    <name type="scientific">Pinctada imbricata</name>
    <name type="common">Atlantic pearl-oyster</name>
    <name type="synonym">Pinctada martensii</name>
    <dbReference type="NCBI Taxonomy" id="66713"/>
    <lineage>
        <taxon>Eukaryota</taxon>
        <taxon>Metazoa</taxon>
        <taxon>Spiralia</taxon>
        <taxon>Lophotrochozoa</taxon>
        <taxon>Mollusca</taxon>
        <taxon>Bivalvia</taxon>
        <taxon>Autobranchia</taxon>
        <taxon>Pteriomorphia</taxon>
        <taxon>Pterioida</taxon>
        <taxon>Pterioidea</taxon>
        <taxon>Pteriidae</taxon>
        <taxon>Pinctada</taxon>
    </lineage>
</organism>
<dbReference type="CDD" id="cd11055">
    <property type="entry name" value="CYP3A-like"/>
    <property type="match status" value="1"/>
</dbReference>
<dbReference type="InterPro" id="IPR050705">
    <property type="entry name" value="Cytochrome_P450_3A"/>
</dbReference>
<keyword evidence="7 11" id="KW-0560">Oxidoreductase</keyword>
<reference evidence="13" key="1">
    <citation type="submission" date="2019-08" db="EMBL/GenBank/DDBJ databases">
        <title>The improved chromosome-level genome for the pearl oyster Pinctada fucata martensii using PacBio sequencing and Hi-C.</title>
        <authorList>
            <person name="Zheng Z."/>
        </authorList>
    </citation>
    <scope>NUCLEOTIDE SEQUENCE</scope>
    <source>
        <strain evidence="13">ZZ-2019</strain>
        <tissue evidence="13">Adductor muscle</tissue>
    </source>
</reference>
<keyword evidence="8 10" id="KW-0408">Iron</keyword>
<gene>
    <name evidence="13" type="ORF">FSP39_004501</name>
</gene>
<proteinExistence type="inferred from homology"/>
<dbReference type="GO" id="GO:0016705">
    <property type="term" value="F:oxidoreductase activity, acting on paired donors, with incorporation or reduction of molecular oxygen"/>
    <property type="evidence" value="ECO:0007669"/>
    <property type="project" value="InterPro"/>
</dbReference>
<dbReference type="InterPro" id="IPR017972">
    <property type="entry name" value="Cyt_P450_CS"/>
</dbReference>
<evidence type="ECO:0000256" key="11">
    <source>
        <dbReference type="RuleBase" id="RU000461"/>
    </source>
</evidence>
<keyword evidence="5 10" id="KW-0479">Metal-binding</keyword>
<dbReference type="GO" id="GO:0008395">
    <property type="term" value="F:steroid hydroxylase activity"/>
    <property type="evidence" value="ECO:0007669"/>
    <property type="project" value="TreeGrafter"/>
</dbReference>
<dbReference type="InterPro" id="IPR036396">
    <property type="entry name" value="Cyt_P450_sf"/>
</dbReference>
<evidence type="ECO:0000256" key="6">
    <source>
        <dbReference type="ARBA" id="ARBA00022848"/>
    </source>
</evidence>
<keyword evidence="11" id="KW-0503">Monooxygenase</keyword>
<comment type="function">
    <text evidence="9">Cytochromes P450 are a group of heme-thiolate monooxygenases. They oxidize a variety of structurally unrelated compounds, including steroids, fatty acids, and xenobiotics.</text>
</comment>
<evidence type="ECO:0000256" key="4">
    <source>
        <dbReference type="ARBA" id="ARBA00022617"/>
    </source>
</evidence>
<evidence type="ECO:0000313" key="13">
    <source>
        <dbReference type="EMBL" id="KAK3089548.1"/>
    </source>
</evidence>
<protein>
    <recommendedName>
        <fullName evidence="15">Cytochrome P450</fullName>
    </recommendedName>
</protein>
<dbReference type="Gene3D" id="1.10.630.10">
    <property type="entry name" value="Cytochrome P450"/>
    <property type="match status" value="1"/>
</dbReference>
<evidence type="ECO:0000256" key="9">
    <source>
        <dbReference type="ARBA" id="ARBA00043906"/>
    </source>
</evidence>
<dbReference type="Pfam" id="PF00067">
    <property type="entry name" value="p450"/>
    <property type="match status" value="1"/>
</dbReference>
<evidence type="ECO:0000256" key="12">
    <source>
        <dbReference type="SAM" id="Phobius"/>
    </source>
</evidence>
<comment type="cofactor">
    <cofactor evidence="10">
        <name>heme</name>
        <dbReference type="ChEBI" id="CHEBI:30413"/>
    </cofactor>
</comment>